<gene>
    <name evidence="1" type="ORF">CCACVL1_01792</name>
</gene>
<dbReference type="AlphaFoldDB" id="A0A1R3KFP7"/>
<protein>
    <submittedName>
        <fullName evidence="1">Uncharacterized protein</fullName>
    </submittedName>
</protein>
<proteinExistence type="predicted"/>
<feature type="non-terminal residue" evidence="1">
    <location>
        <position position="32"/>
    </location>
</feature>
<reference evidence="1 2" key="1">
    <citation type="submission" date="2013-09" db="EMBL/GenBank/DDBJ databases">
        <title>Corchorus capsularis genome sequencing.</title>
        <authorList>
            <person name="Alam M."/>
            <person name="Haque M.S."/>
            <person name="Islam M.S."/>
            <person name="Emdad E.M."/>
            <person name="Islam M.M."/>
            <person name="Ahmed B."/>
            <person name="Halim A."/>
            <person name="Hossen Q.M.M."/>
            <person name="Hossain M.Z."/>
            <person name="Ahmed R."/>
            <person name="Khan M.M."/>
            <person name="Islam R."/>
            <person name="Rashid M.M."/>
            <person name="Khan S.A."/>
            <person name="Rahman M.S."/>
            <person name="Alam M."/>
        </authorList>
    </citation>
    <scope>NUCLEOTIDE SEQUENCE [LARGE SCALE GENOMIC DNA]</scope>
    <source>
        <strain evidence="2">cv. CVL-1</strain>
        <tissue evidence="1">Whole seedling</tissue>
    </source>
</reference>
<keyword evidence="2" id="KW-1185">Reference proteome</keyword>
<sequence>MGRKTRSSQPLRARTKQEKLLKNFGSTYMFST</sequence>
<dbReference type="EMBL" id="AWWV01005114">
    <property type="protein sequence ID" value="OMP05917.1"/>
    <property type="molecule type" value="Genomic_DNA"/>
</dbReference>
<comment type="caution">
    <text evidence="1">The sequence shown here is derived from an EMBL/GenBank/DDBJ whole genome shotgun (WGS) entry which is preliminary data.</text>
</comment>
<accession>A0A1R3KFP7</accession>
<evidence type="ECO:0000313" key="1">
    <source>
        <dbReference type="EMBL" id="OMP05917.1"/>
    </source>
</evidence>
<evidence type="ECO:0000313" key="2">
    <source>
        <dbReference type="Proteomes" id="UP000188268"/>
    </source>
</evidence>
<dbReference type="Proteomes" id="UP000188268">
    <property type="component" value="Unassembled WGS sequence"/>
</dbReference>
<organism evidence="1 2">
    <name type="scientific">Corchorus capsularis</name>
    <name type="common">Jute</name>
    <dbReference type="NCBI Taxonomy" id="210143"/>
    <lineage>
        <taxon>Eukaryota</taxon>
        <taxon>Viridiplantae</taxon>
        <taxon>Streptophyta</taxon>
        <taxon>Embryophyta</taxon>
        <taxon>Tracheophyta</taxon>
        <taxon>Spermatophyta</taxon>
        <taxon>Magnoliopsida</taxon>
        <taxon>eudicotyledons</taxon>
        <taxon>Gunneridae</taxon>
        <taxon>Pentapetalae</taxon>
        <taxon>rosids</taxon>
        <taxon>malvids</taxon>
        <taxon>Malvales</taxon>
        <taxon>Malvaceae</taxon>
        <taxon>Grewioideae</taxon>
        <taxon>Apeibeae</taxon>
        <taxon>Corchorus</taxon>
    </lineage>
</organism>
<name>A0A1R3KFP7_COCAP</name>
<dbReference type="Gramene" id="OMP05917">
    <property type="protein sequence ID" value="OMP05917"/>
    <property type="gene ID" value="CCACVL1_01792"/>
</dbReference>